<evidence type="ECO:0000256" key="1">
    <source>
        <dbReference type="ARBA" id="ARBA00004123"/>
    </source>
</evidence>
<dbReference type="SMART" id="SM00614">
    <property type="entry name" value="ZnF_BED"/>
    <property type="match status" value="1"/>
</dbReference>
<evidence type="ECO:0000313" key="11">
    <source>
        <dbReference type="Proteomes" id="UP000478052"/>
    </source>
</evidence>
<sequence>MDNANCDGEFGELESFNEPLQTSNSNKSSLIWGYFENCKELDKAACNHCKQKVYKGIGIKATTSSMRKHLKFKHKTLFEKLLTSEVRIKKEAKAKDSIQTGKRQMSLYESVNKKICWDMNDAKSKEIHKIIGEMICVDNEPFNMVERSGFNKLMAFVKPQYKMPGRKYFTGIVIPEMYIELKTKIMSTLETVAAVSLTSDIWTCSHNNASFISFTSHWISEDFKQHHSTLNIRHFPGRHTGFAIKNSLEELLNEWNLMGKIHLLIRDNGANMKKGVDDASLDSFGCFLHTIHLLVTESMKSQKSVQDLLGRARKVSTHFHHSSSATDRLKSIQIGLGVQHKKVIQDICTRWNSSFYMLERLFNLKNAILIFSSEVPSSLPSFNANDWTVMESLLNLLRPFEELTKRISSNKSIISEVIPAIMSLNSFLNHPSSIHFGVGTTKDVMLSRLHKRFENVMKNKNLILATFLDPRFKLLFFKPEKIQEVKKIILSTISNFNNLDLTVVPDDVTIDISSTTNNNNQTSVK</sequence>
<keyword evidence="3 8" id="KW-0863">Zinc-finger</keyword>
<dbReference type="InterPro" id="IPR036236">
    <property type="entry name" value="Znf_C2H2_sf"/>
</dbReference>
<name>A0A6G0W4S3_APHCR</name>
<dbReference type="EMBL" id="VUJU01009388">
    <property type="protein sequence ID" value="KAF0720866.1"/>
    <property type="molecule type" value="Genomic_DNA"/>
</dbReference>
<dbReference type="SUPFAM" id="SSF57667">
    <property type="entry name" value="beta-beta-alpha zinc fingers"/>
    <property type="match status" value="1"/>
</dbReference>
<keyword evidence="7" id="KW-0539">Nucleus</keyword>
<dbReference type="GO" id="GO:0009791">
    <property type="term" value="P:post-embryonic development"/>
    <property type="evidence" value="ECO:0007669"/>
    <property type="project" value="UniProtKB-ARBA"/>
</dbReference>
<reference evidence="10 11" key="1">
    <citation type="submission" date="2019-08" db="EMBL/GenBank/DDBJ databases">
        <title>Whole genome of Aphis craccivora.</title>
        <authorList>
            <person name="Voronova N.V."/>
            <person name="Shulinski R.S."/>
            <person name="Bandarenka Y.V."/>
            <person name="Zhorov D.G."/>
            <person name="Warner D."/>
        </authorList>
    </citation>
    <scope>NUCLEOTIDE SEQUENCE [LARGE SCALE GENOMIC DNA]</scope>
    <source>
        <strain evidence="10">180601</strain>
        <tissue evidence="10">Whole Body</tissue>
    </source>
</reference>
<dbReference type="InterPro" id="IPR052035">
    <property type="entry name" value="ZnF_BED_domain_contain"/>
</dbReference>
<proteinExistence type="predicted"/>
<keyword evidence="2" id="KW-0479">Metal-binding</keyword>
<organism evidence="10 11">
    <name type="scientific">Aphis craccivora</name>
    <name type="common">Cowpea aphid</name>
    <dbReference type="NCBI Taxonomy" id="307492"/>
    <lineage>
        <taxon>Eukaryota</taxon>
        <taxon>Metazoa</taxon>
        <taxon>Ecdysozoa</taxon>
        <taxon>Arthropoda</taxon>
        <taxon>Hexapoda</taxon>
        <taxon>Insecta</taxon>
        <taxon>Pterygota</taxon>
        <taxon>Neoptera</taxon>
        <taxon>Paraneoptera</taxon>
        <taxon>Hemiptera</taxon>
        <taxon>Sternorrhyncha</taxon>
        <taxon>Aphidomorpha</taxon>
        <taxon>Aphidoidea</taxon>
        <taxon>Aphididae</taxon>
        <taxon>Aphidini</taxon>
        <taxon>Aphis</taxon>
        <taxon>Aphis</taxon>
    </lineage>
</organism>
<dbReference type="GO" id="GO:0005634">
    <property type="term" value="C:nucleus"/>
    <property type="evidence" value="ECO:0007669"/>
    <property type="project" value="UniProtKB-SubCell"/>
</dbReference>
<keyword evidence="6" id="KW-0804">Transcription</keyword>
<comment type="subcellular location">
    <subcellularLocation>
        <location evidence="1">Nucleus</location>
    </subcellularLocation>
</comment>
<evidence type="ECO:0000256" key="5">
    <source>
        <dbReference type="ARBA" id="ARBA00023015"/>
    </source>
</evidence>
<evidence type="ECO:0000256" key="7">
    <source>
        <dbReference type="ARBA" id="ARBA00023242"/>
    </source>
</evidence>
<comment type="caution">
    <text evidence="10">The sequence shown here is derived from an EMBL/GenBank/DDBJ whole genome shotgun (WGS) entry which is preliminary data.</text>
</comment>
<protein>
    <submittedName>
        <fullName evidence="10">Zinc finger BED domain-containing protein 4-like isoform X2</fullName>
    </submittedName>
</protein>
<dbReference type="PANTHER" id="PTHR46481:SF10">
    <property type="entry name" value="ZINC FINGER BED DOMAIN-CONTAINING PROTEIN 39"/>
    <property type="match status" value="1"/>
</dbReference>
<dbReference type="InterPro" id="IPR012337">
    <property type="entry name" value="RNaseH-like_sf"/>
</dbReference>
<evidence type="ECO:0000256" key="8">
    <source>
        <dbReference type="PROSITE-ProRule" id="PRU00027"/>
    </source>
</evidence>
<dbReference type="InterPro" id="IPR003656">
    <property type="entry name" value="Znf_BED"/>
</dbReference>
<dbReference type="Proteomes" id="UP000478052">
    <property type="component" value="Unassembled WGS sequence"/>
</dbReference>
<feature type="domain" description="BED-type" evidence="9">
    <location>
        <begin position="26"/>
        <end position="81"/>
    </location>
</feature>
<dbReference type="OrthoDB" id="6610699at2759"/>
<keyword evidence="11" id="KW-1185">Reference proteome</keyword>
<evidence type="ECO:0000256" key="2">
    <source>
        <dbReference type="ARBA" id="ARBA00022723"/>
    </source>
</evidence>
<dbReference type="AlphaFoldDB" id="A0A6G0W4S3"/>
<evidence type="ECO:0000256" key="4">
    <source>
        <dbReference type="ARBA" id="ARBA00022833"/>
    </source>
</evidence>
<dbReference type="GO" id="GO:0008270">
    <property type="term" value="F:zinc ion binding"/>
    <property type="evidence" value="ECO:0007669"/>
    <property type="project" value="UniProtKB-KW"/>
</dbReference>
<gene>
    <name evidence="10" type="ORF">FWK35_00030734</name>
</gene>
<dbReference type="Pfam" id="PF02892">
    <property type="entry name" value="zf-BED"/>
    <property type="match status" value="1"/>
</dbReference>
<keyword evidence="5" id="KW-0805">Transcription regulation</keyword>
<dbReference type="SUPFAM" id="SSF53098">
    <property type="entry name" value="Ribonuclease H-like"/>
    <property type="match status" value="1"/>
</dbReference>
<keyword evidence="4" id="KW-0862">Zinc</keyword>
<dbReference type="SUPFAM" id="SSF140996">
    <property type="entry name" value="Hermes dimerisation domain"/>
    <property type="match status" value="1"/>
</dbReference>
<evidence type="ECO:0000259" key="9">
    <source>
        <dbReference type="PROSITE" id="PS50808"/>
    </source>
</evidence>
<dbReference type="PANTHER" id="PTHR46481">
    <property type="entry name" value="ZINC FINGER BED DOMAIN-CONTAINING PROTEIN 4"/>
    <property type="match status" value="1"/>
</dbReference>
<dbReference type="PROSITE" id="PS50808">
    <property type="entry name" value="ZF_BED"/>
    <property type="match status" value="1"/>
</dbReference>
<evidence type="ECO:0000256" key="6">
    <source>
        <dbReference type="ARBA" id="ARBA00023163"/>
    </source>
</evidence>
<accession>A0A6G0W4S3</accession>
<dbReference type="GO" id="GO:0003677">
    <property type="term" value="F:DNA binding"/>
    <property type="evidence" value="ECO:0007669"/>
    <property type="project" value="InterPro"/>
</dbReference>
<evidence type="ECO:0000256" key="3">
    <source>
        <dbReference type="ARBA" id="ARBA00022771"/>
    </source>
</evidence>
<evidence type="ECO:0000313" key="10">
    <source>
        <dbReference type="EMBL" id="KAF0720866.1"/>
    </source>
</evidence>